<keyword evidence="5" id="KW-1185">Reference proteome</keyword>
<evidence type="ECO:0000313" key="5">
    <source>
        <dbReference type="Proteomes" id="UP001589619"/>
    </source>
</evidence>
<dbReference type="SUPFAM" id="SSF51445">
    <property type="entry name" value="(Trans)glycosidases"/>
    <property type="match status" value="1"/>
</dbReference>
<keyword evidence="2" id="KW-0732">Signal</keyword>
<feature type="signal peptide" evidence="2">
    <location>
        <begin position="1"/>
        <end position="26"/>
    </location>
</feature>
<evidence type="ECO:0000256" key="2">
    <source>
        <dbReference type="SAM" id="SignalP"/>
    </source>
</evidence>
<dbReference type="Gene3D" id="2.60.120.260">
    <property type="entry name" value="Galactose-binding domain-like"/>
    <property type="match status" value="2"/>
</dbReference>
<dbReference type="InterPro" id="IPR003305">
    <property type="entry name" value="CenC_carb-bd"/>
</dbReference>
<proteinExistence type="predicted"/>
<dbReference type="SUPFAM" id="SSF49785">
    <property type="entry name" value="Galactose-binding domain-like"/>
    <property type="match status" value="2"/>
</dbReference>
<dbReference type="EMBL" id="JBHMAG010000020">
    <property type="protein sequence ID" value="MFB9756078.1"/>
    <property type="molecule type" value="Genomic_DNA"/>
</dbReference>
<gene>
    <name evidence="4" type="ORF">ACFFNY_31260</name>
</gene>
<name>A0ABV5W678_9BACL</name>
<dbReference type="InterPro" id="IPR017853">
    <property type="entry name" value="GH"/>
</dbReference>
<dbReference type="Pfam" id="PF02018">
    <property type="entry name" value="CBM_4_9"/>
    <property type="match status" value="2"/>
</dbReference>
<dbReference type="InterPro" id="IPR008979">
    <property type="entry name" value="Galactose-bd-like_sf"/>
</dbReference>
<dbReference type="Proteomes" id="UP001589619">
    <property type="component" value="Unassembled WGS sequence"/>
</dbReference>
<sequence>MSKMRKFGGKTMLLLCLLSLLLPVLPAGFLPDAAARELGDDLMLNGNFEQSSAGAPLNWVPFEGWSNPELSLTASAARSGTYGLQLSTALTNRNPWVRQQIAIQEGETYKLSSWIKGTGVTGSGPGFKLEFYKGGSTTSANHLDYDSLYQIKTSQLTGEWQPLEFTIEAPKEATAVIIYVRLYGIGTAFFDDIRFTLDKYRKMIDLSTDETFYYSDRNEGHVRAQFQSHDGVLNDKRVEARIVRESTGVPITVSASTYADQPFDLTFDPSLMVKQEPYLVELRLLDALGQELERAEDRIFRFDRPQMLTENGTLQVDNEPFFPILAYHVSLSDYPYVGLAGVNTVQANGTNNPNTMRNMLDTAQHYGLKVAVPLYYDMKVHENMGLIEQFVTEFKSHPAVLAWMMMDEPVTNKKTKEELVNAYRLIRTLDPVHPIYMVEAPASAYEFTANLTDIFAIDVYPIPYMPLSTIGERTALAKQAAGSTKPVMNILQAMYNPPVWTILPTIAQIRNMAYQGITNGSQGLGYYSFNENGFALRQSALWPGLTAFREETDLLGELITGKAKWGGGQGPDTQWTAWQDGDEKVVAMVNTANESRVVSVPLDVTGFRATLLYGDTQAERDIPNDTLTVELGPLQSLLYRITPFTHRVVEADQRLQAIASLSADPAWTSGVSDLDDALGQITASLSASTPDVAQAAEDALSALTIADSLIDWAQASAGTAAAQMKDGLANIRSLLGPIAASPVSLSLQMSGGQIIGQGETNTLSMTVRNPSDSSLNSLQVKASLPAEFGLSPLQWSQASLGTGLEAAGTLAFQLTEAIDQGRYPLRATLSFEYADHPGTRVSVDYSIRYPYINLVEATLAPGSIQAHAGQTIPFTVQLASSASHPTEIGLVPSFPTGWTVQLPSLTTVSAGQTLSVTGSIYVPTNVTDQVYTPAIDVRLGGIPIRSLTLPVEVNNNLLRNPGFEKPNLLATAPENWTMRVGQWQQGAGRSGEYAVALLPDPANDWNVIVSDMVPVQPGTRYELLAWTKSASTSGVSIGLRESKNNGASSIRYEWKPVAASADWTLNRIELTPRPDTTQLQVYLKADPVADGLSQFDDFYLKAIPK</sequence>
<comment type="caution">
    <text evidence="4">The sequence shown here is derived from an EMBL/GenBank/DDBJ whole genome shotgun (WGS) entry which is preliminary data.</text>
</comment>
<protein>
    <submittedName>
        <fullName evidence="4">Carbohydrate binding domain-containing protein</fullName>
    </submittedName>
</protein>
<dbReference type="RefSeq" id="WP_344913311.1">
    <property type="nucleotide sequence ID" value="NZ_BAAAYO010000012.1"/>
</dbReference>
<evidence type="ECO:0000259" key="3">
    <source>
        <dbReference type="Pfam" id="PF02018"/>
    </source>
</evidence>
<organism evidence="4 5">
    <name type="scientific">Paenibacillus hodogayensis</name>
    <dbReference type="NCBI Taxonomy" id="279208"/>
    <lineage>
        <taxon>Bacteria</taxon>
        <taxon>Bacillati</taxon>
        <taxon>Bacillota</taxon>
        <taxon>Bacilli</taxon>
        <taxon>Bacillales</taxon>
        <taxon>Paenibacillaceae</taxon>
        <taxon>Paenibacillus</taxon>
    </lineage>
</organism>
<feature type="domain" description="CBM-cenC" evidence="3">
    <location>
        <begin position="955"/>
        <end position="1085"/>
    </location>
</feature>
<reference evidence="4 5" key="1">
    <citation type="submission" date="2024-09" db="EMBL/GenBank/DDBJ databases">
        <authorList>
            <person name="Sun Q."/>
            <person name="Mori K."/>
        </authorList>
    </citation>
    <scope>NUCLEOTIDE SEQUENCE [LARGE SCALE GENOMIC DNA]</scope>
    <source>
        <strain evidence="4 5">JCM 12520</strain>
    </source>
</reference>
<keyword evidence="1" id="KW-0378">Hydrolase</keyword>
<accession>A0ABV5W678</accession>
<feature type="chain" id="PRO_5046555222" evidence="2">
    <location>
        <begin position="27"/>
        <end position="1105"/>
    </location>
</feature>
<evidence type="ECO:0000256" key="1">
    <source>
        <dbReference type="ARBA" id="ARBA00022801"/>
    </source>
</evidence>
<evidence type="ECO:0000313" key="4">
    <source>
        <dbReference type="EMBL" id="MFB9756078.1"/>
    </source>
</evidence>
<feature type="domain" description="CBM-cenC" evidence="3">
    <location>
        <begin position="41"/>
        <end position="182"/>
    </location>
</feature>
<dbReference type="Gene3D" id="3.20.20.80">
    <property type="entry name" value="Glycosidases"/>
    <property type="match status" value="1"/>
</dbReference>